<evidence type="ECO:0000256" key="5">
    <source>
        <dbReference type="ARBA" id="ARBA00022989"/>
    </source>
</evidence>
<feature type="compositionally biased region" description="Basic and acidic residues" evidence="7">
    <location>
        <begin position="111"/>
        <end position="120"/>
    </location>
</feature>
<keyword evidence="4" id="KW-0812">Transmembrane</keyword>
<feature type="region of interest" description="Disordered" evidence="7">
    <location>
        <begin position="70"/>
        <end position="122"/>
    </location>
</feature>
<dbReference type="InterPro" id="IPR050330">
    <property type="entry name" value="Bact_OuterMem_StrucFunc"/>
</dbReference>
<dbReference type="PANTHER" id="PTHR30329:SF21">
    <property type="entry name" value="LIPOPROTEIN YIAD-RELATED"/>
    <property type="match status" value="1"/>
</dbReference>
<reference evidence="8 9" key="1">
    <citation type="journal article" date="2015" name="Genome Announc.">
        <title>Complete genome sequences for 35 biothreat assay-relevant bacillus species.</title>
        <authorList>
            <person name="Johnson S.L."/>
            <person name="Daligault H.E."/>
            <person name="Davenport K.W."/>
            <person name="Jaissle J."/>
            <person name="Frey K.G."/>
            <person name="Ladner J.T."/>
            <person name="Broomall S.M."/>
            <person name="Bishop-Lilly K.A."/>
            <person name="Bruce D.C."/>
            <person name="Gibbons H.S."/>
            <person name="Coyne S.R."/>
            <person name="Lo C.C."/>
            <person name="Meincke L."/>
            <person name="Munk A.C."/>
            <person name="Koroleva G.I."/>
            <person name="Rosenzweig C.N."/>
            <person name="Palacios G.F."/>
            <person name="Redden C.L."/>
            <person name="Minogue T.D."/>
            <person name="Chain P.S."/>
        </authorList>
    </citation>
    <scope>NUCLEOTIDE SEQUENCE [LARGE SCALE GENOMIC DNA]</scope>
    <source>
        <strain evidence="9">ATCC 14581 / DSM 32 / JCM 2506 / NBRC 15308 / NCIMB 9376 / NCTC 10342 / NRRL B-14308 / VKM B-512</strain>
    </source>
</reference>
<dbReference type="AlphaFoldDB" id="A0A0B6ATY9"/>
<dbReference type="InterPro" id="IPR036737">
    <property type="entry name" value="OmpA-like_sf"/>
</dbReference>
<dbReference type="Pfam" id="PF13677">
    <property type="entry name" value="MotB_plug"/>
    <property type="match status" value="1"/>
</dbReference>
<dbReference type="Gene3D" id="3.30.1330.60">
    <property type="entry name" value="OmpA-like domain"/>
    <property type="match status" value="1"/>
</dbReference>
<dbReference type="GeneID" id="93642353"/>
<keyword evidence="3" id="KW-1003">Cell membrane</keyword>
<dbReference type="Proteomes" id="UP000031829">
    <property type="component" value="Chromosome"/>
</dbReference>
<proteinExistence type="inferred from homology"/>
<dbReference type="InterPro" id="IPR025713">
    <property type="entry name" value="MotB-like_N_dom"/>
</dbReference>
<comment type="similarity">
    <text evidence="2">Belongs to the MotB family.</text>
</comment>
<name>A0A0B6ATY9_PRIM2</name>
<dbReference type="InterPro" id="IPR006665">
    <property type="entry name" value="OmpA-like"/>
</dbReference>
<protein>
    <submittedName>
        <fullName evidence="8">Membrane MotB of proton-channel complex MotA/MotB family protein</fullName>
    </submittedName>
</protein>
<organism evidence="8 9">
    <name type="scientific">Priestia megaterium (strain ATCC 14581 / DSM 32 / CCUG 1817 / JCM 2506 / NBRC 15308 / NCIMB 9376 / NCTC 10342 / NRRL B-14308 / VKM B-512 / Ford 19)</name>
    <name type="common">Bacillus megaterium</name>
    <dbReference type="NCBI Taxonomy" id="1348623"/>
    <lineage>
        <taxon>Bacteria</taxon>
        <taxon>Bacillati</taxon>
        <taxon>Bacillota</taxon>
        <taxon>Bacilli</taxon>
        <taxon>Bacillales</taxon>
        <taxon>Bacillaceae</taxon>
        <taxon>Priestia</taxon>
    </lineage>
</organism>
<dbReference type="EMBL" id="CP009920">
    <property type="protein sequence ID" value="AJI23299.1"/>
    <property type="molecule type" value="Genomic_DNA"/>
</dbReference>
<dbReference type="SMR" id="A0A0B6ATY9"/>
<evidence type="ECO:0000313" key="8">
    <source>
        <dbReference type="EMBL" id="AJI23299.1"/>
    </source>
</evidence>
<accession>A0A0B6ATY9</accession>
<dbReference type="NCBIfam" id="NF005831">
    <property type="entry name" value="PRK07734.1"/>
    <property type="match status" value="1"/>
</dbReference>
<comment type="subcellular location">
    <subcellularLocation>
        <location evidence="1">Cell membrane</location>
        <topology evidence="1">Single-pass membrane protein</topology>
    </subcellularLocation>
</comment>
<evidence type="ECO:0000256" key="1">
    <source>
        <dbReference type="ARBA" id="ARBA00004162"/>
    </source>
</evidence>
<dbReference type="RefSeq" id="WP_025752068.1">
    <property type="nucleotide sequence ID" value="NZ_BCVB01000005.1"/>
</dbReference>
<gene>
    <name evidence="8" type="ORF">BG04_4345</name>
</gene>
<evidence type="ECO:0000256" key="3">
    <source>
        <dbReference type="ARBA" id="ARBA00022475"/>
    </source>
</evidence>
<dbReference type="PROSITE" id="PS51123">
    <property type="entry name" value="OMPA_2"/>
    <property type="match status" value="1"/>
</dbReference>
<dbReference type="KEGG" id="bmeg:BG04_4345"/>
<feature type="compositionally biased region" description="Polar residues" evidence="7">
    <location>
        <begin position="97"/>
        <end position="110"/>
    </location>
</feature>
<keyword evidence="6" id="KW-0472">Membrane</keyword>
<dbReference type="CDD" id="cd07185">
    <property type="entry name" value="OmpA_C-like"/>
    <property type="match status" value="1"/>
</dbReference>
<dbReference type="GO" id="GO:0005886">
    <property type="term" value="C:plasma membrane"/>
    <property type="evidence" value="ECO:0007669"/>
    <property type="project" value="UniProtKB-SubCell"/>
</dbReference>
<dbReference type="SUPFAM" id="SSF103088">
    <property type="entry name" value="OmpA-like"/>
    <property type="match status" value="1"/>
</dbReference>
<dbReference type="Pfam" id="PF00691">
    <property type="entry name" value="OmpA"/>
    <property type="match status" value="1"/>
</dbReference>
<evidence type="ECO:0000256" key="6">
    <source>
        <dbReference type="ARBA" id="ARBA00023136"/>
    </source>
</evidence>
<dbReference type="HOGENOM" id="CLU_016890_0_1_9"/>
<evidence type="ECO:0000313" key="9">
    <source>
        <dbReference type="Proteomes" id="UP000031829"/>
    </source>
</evidence>
<evidence type="ECO:0000256" key="2">
    <source>
        <dbReference type="ARBA" id="ARBA00008914"/>
    </source>
</evidence>
<sequence>MSRRRKRKHEEDHVDESWLLPYSDLLTLLLALFIVLFAMSSVDAQKFKNLSRAFNEAFVGGTGVMEFQSLQESEEAVQPSNTPAAKSTEKTNEVETAPNQSPASSQSLTSEQKEQTIREADQEELQQIQSKINAYIQKKNLTNQLQTSLTEEGLLISIRDNVLFDSGRAQVRSEDTKIANDISELLVIDPPRNIIISGHTDNVPIRNAGFESNWELSVMRAVNFMKVILKNDKLNPSMFSAKGFGEFKPVTSNNTAEGQAKNRRVEILITPRTIKQP</sequence>
<evidence type="ECO:0000256" key="7">
    <source>
        <dbReference type="SAM" id="MobiDB-lite"/>
    </source>
</evidence>
<keyword evidence="5" id="KW-1133">Transmembrane helix</keyword>
<evidence type="ECO:0000256" key="4">
    <source>
        <dbReference type="ARBA" id="ARBA00022692"/>
    </source>
</evidence>
<dbReference type="PANTHER" id="PTHR30329">
    <property type="entry name" value="STATOR ELEMENT OF FLAGELLAR MOTOR COMPLEX"/>
    <property type="match status" value="1"/>
</dbReference>